<evidence type="ECO:0000313" key="2">
    <source>
        <dbReference type="Proteomes" id="UP000026923"/>
    </source>
</evidence>
<dbReference type="Proteomes" id="UP000026923">
    <property type="component" value="Unassembled WGS sequence"/>
</dbReference>
<dbReference type="RefSeq" id="WP_024162138.1">
    <property type="nucleotide sequence ID" value="NZ_KK020676.1"/>
</dbReference>
<evidence type="ECO:0000313" key="1">
    <source>
        <dbReference type="EMBL" id="EWC39573.1"/>
    </source>
</evidence>
<name>A0A061JLU4_STUST</name>
<organism evidence="1 2">
    <name type="scientific">Stutzerimonas stutzeri KOS6</name>
    <dbReference type="NCBI Taxonomy" id="1218352"/>
    <lineage>
        <taxon>Bacteria</taxon>
        <taxon>Pseudomonadati</taxon>
        <taxon>Pseudomonadota</taxon>
        <taxon>Gammaproteobacteria</taxon>
        <taxon>Pseudomonadales</taxon>
        <taxon>Pseudomonadaceae</taxon>
        <taxon>Stutzerimonas</taxon>
    </lineage>
</organism>
<reference evidence="1 2" key="1">
    <citation type="journal article" date="2013" name="Genome Announc.">
        <title>Draft Genome of the Nitrogen-Fixing Bacterium Pseudomonas stutzeri Strain KOS6 Isolated from Industrial Hydrocarbon Sludge.</title>
        <authorList>
            <person name="Grigoryeva T.V."/>
            <person name="Laikov A.V."/>
            <person name="Naumova R.P."/>
            <person name="Manolov A.I."/>
            <person name="Larin A.K."/>
            <person name="Karpova I.Y."/>
            <person name="Semashko T.A."/>
            <person name="Alexeev D.G."/>
            <person name="Kostryukova E.S."/>
            <person name="Muller R."/>
            <person name="Govorun V.M."/>
        </authorList>
    </citation>
    <scope>NUCLEOTIDE SEQUENCE [LARGE SCALE GENOMIC DNA]</scope>
    <source>
        <strain evidence="1 2">KOS6</strain>
    </source>
</reference>
<comment type="caution">
    <text evidence="1">The sequence shown here is derived from an EMBL/GenBank/DDBJ whole genome shotgun (WGS) entry which is preliminary data.</text>
</comment>
<dbReference type="EMBL" id="AMCZ02000035">
    <property type="protein sequence ID" value="EWC39573.1"/>
    <property type="molecule type" value="Genomic_DNA"/>
</dbReference>
<dbReference type="HOGENOM" id="CLU_2975974_0_0_6"/>
<sequence length="58" mass="6425">MADHLEVLRQYNAWRRGDDERAFCETGLTPAQIGQAIDAAIAECEFRRAAMGEEVANG</sequence>
<protein>
    <submittedName>
        <fullName evidence="1">Uncharacterized protein</fullName>
    </submittedName>
</protein>
<gene>
    <name evidence="1" type="ORF">B597_019475</name>
</gene>
<proteinExistence type="predicted"/>
<dbReference type="AlphaFoldDB" id="A0A061JLU4"/>
<accession>A0A061JLU4</accession>